<evidence type="ECO:0000313" key="2">
    <source>
        <dbReference type="Proteomes" id="UP001596043"/>
    </source>
</evidence>
<protein>
    <recommendedName>
        <fullName evidence="3">Bacteriocin</fullName>
    </recommendedName>
</protein>
<organism evidence="1 2">
    <name type="scientific">Dokdonia ponticola</name>
    <dbReference type="NCBI Taxonomy" id="2041041"/>
    <lineage>
        <taxon>Bacteria</taxon>
        <taxon>Pseudomonadati</taxon>
        <taxon>Bacteroidota</taxon>
        <taxon>Flavobacteriia</taxon>
        <taxon>Flavobacteriales</taxon>
        <taxon>Flavobacteriaceae</taxon>
        <taxon>Dokdonia</taxon>
    </lineage>
</organism>
<accession>A0ABV9HUK4</accession>
<proteinExistence type="predicted"/>
<gene>
    <name evidence="1" type="ORF">ACFO3O_04535</name>
</gene>
<reference evidence="2" key="1">
    <citation type="journal article" date="2019" name="Int. J. Syst. Evol. Microbiol.">
        <title>The Global Catalogue of Microorganisms (GCM) 10K type strain sequencing project: providing services to taxonomists for standard genome sequencing and annotation.</title>
        <authorList>
            <consortium name="The Broad Institute Genomics Platform"/>
            <consortium name="The Broad Institute Genome Sequencing Center for Infectious Disease"/>
            <person name="Wu L."/>
            <person name="Ma J."/>
        </authorList>
    </citation>
    <scope>NUCLEOTIDE SEQUENCE [LARGE SCALE GENOMIC DNA]</scope>
    <source>
        <strain evidence="2">YJ-61-S</strain>
    </source>
</reference>
<sequence length="64" mass="6439">MLKNISNLGIHLNKTEQTSILGGFGPTEYVESCGPGTNGAACLTGLPHCPTGFCANGVCSPTTG</sequence>
<dbReference type="Proteomes" id="UP001596043">
    <property type="component" value="Unassembled WGS sequence"/>
</dbReference>
<dbReference type="RefSeq" id="WP_379977353.1">
    <property type="nucleotide sequence ID" value="NZ_JBHSFV010000002.1"/>
</dbReference>
<evidence type="ECO:0008006" key="3">
    <source>
        <dbReference type="Google" id="ProtNLM"/>
    </source>
</evidence>
<comment type="caution">
    <text evidence="1">The sequence shown here is derived from an EMBL/GenBank/DDBJ whole genome shotgun (WGS) entry which is preliminary data.</text>
</comment>
<keyword evidence="2" id="KW-1185">Reference proteome</keyword>
<evidence type="ECO:0000313" key="1">
    <source>
        <dbReference type="EMBL" id="MFC4633160.1"/>
    </source>
</evidence>
<dbReference type="EMBL" id="JBHSFV010000002">
    <property type="protein sequence ID" value="MFC4633160.1"/>
    <property type="molecule type" value="Genomic_DNA"/>
</dbReference>
<name>A0ABV9HUK4_9FLAO</name>